<comment type="caution">
    <text evidence="1">The sequence shown here is derived from an EMBL/GenBank/DDBJ whole genome shotgun (WGS) entry which is preliminary data.</text>
</comment>
<name>A0A0G0EQ48_9BACT</name>
<proteinExistence type="predicted"/>
<evidence type="ECO:0000313" key="2">
    <source>
        <dbReference type="Proteomes" id="UP000034492"/>
    </source>
</evidence>
<accession>A0A0G0EQ48</accession>
<gene>
    <name evidence="1" type="ORF">US19_C0041G0008</name>
</gene>
<dbReference type="Proteomes" id="UP000034492">
    <property type="component" value="Unassembled WGS sequence"/>
</dbReference>
<sequence>MQSEMNIVESKQRRQPEQFSFQYQRRRLVSILGFSPYFTAAAMHALWTCSARAETQTIDLESAFKYHGEPWQGMGPYHTWIRAPYSHPTEADNKGEAWVKDYIVWQDNPVIVEGPVEAGKLDFKRLTGAFGSFVNPFKFSPRETAYYLALVRLSNKPGENSPLKGGIILANEFTNSWNSIQARVIYLDGQIKFIYGQGSNLQNQPLPDNPLRLADGSLQFLAGIGITRGGIEATSISQNGDLLRHISLPKIIYRQFYPREEGIVAAVIAGSGTIAEVSRFVVLRPIGAKDLEIPTLDPRNATA</sequence>
<reference evidence="1 2" key="1">
    <citation type="journal article" date="2015" name="Nature">
        <title>rRNA introns, odd ribosomes, and small enigmatic genomes across a large radiation of phyla.</title>
        <authorList>
            <person name="Brown C.T."/>
            <person name="Hug L.A."/>
            <person name="Thomas B.C."/>
            <person name="Sharon I."/>
            <person name="Castelle C.J."/>
            <person name="Singh A."/>
            <person name="Wilkins M.J."/>
            <person name="Williams K.H."/>
            <person name="Banfield J.F."/>
        </authorList>
    </citation>
    <scope>NUCLEOTIDE SEQUENCE [LARGE SCALE GENOMIC DNA]</scope>
</reference>
<protein>
    <submittedName>
        <fullName evidence="1">Uncharacterized protein</fullName>
    </submittedName>
</protein>
<evidence type="ECO:0000313" key="1">
    <source>
        <dbReference type="EMBL" id="KKQ07617.1"/>
    </source>
</evidence>
<dbReference type="EMBL" id="LBSA01000041">
    <property type="protein sequence ID" value="KKQ07617.1"/>
    <property type="molecule type" value="Genomic_DNA"/>
</dbReference>
<organism evidence="1 2">
    <name type="scientific">Candidatus Daviesbacteria bacterium GW2011_GWB1_36_5</name>
    <dbReference type="NCBI Taxonomy" id="1618426"/>
    <lineage>
        <taxon>Bacteria</taxon>
        <taxon>Candidatus Daviesiibacteriota</taxon>
    </lineage>
</organism>
<dbReference type="AlphaFoldDB" id="A0A0G0EQ48"/>